<gene>
    <name evidence="1" type="ORF">EV131_105396</name>
</gene>
<organism evidence="1 2">
    <name type="scientific">Rhizobium laguerreae</name>
    <dbReference type="NCBI Taxonomy" id="1076926"/>
    <lineage>
        <taxon>Bacteria</taxon>
        <taxon>Pseudomonadati</taxon>
        <taxon>Pseudomonadota</taxon>
        <taxon>Alphaproteobacteria</taxon>
        <taxon>Hyphomicrobiales</taxon>
        <taxon>Rhizobiaceae</taxon>
        <taxon>Rhizobium/Agrobacterium group</taxon>
        <taxon>Rhizobium</taxon>
    </lineage>
</organism>
<comment type="caution">
    <text evidence="1">The sequence shown here is derived from an EMBL/GenBank/DDBJ whole genome shotgun (WGS) entry which is preliminary data.</text>
</comment>
<proteinExistence type="predicted"/>
<dbReference type="EMBL" id="SMBI01000005">
    <property type="protein sequence ID" value="TCU25282.1"/>
    <property type="molecule type" value="Genomic_DNA"/>
</dbReference>
<reference evidence="1 2" key="1">
    <citation type="submission" date="2019-03" db="EMBL/GenBank/DDBJ databases">
        <title>Genomic Encyclopedia of Type Strains, Phase IV (KMG-V): Genome sequencing to study the core and pangenomes of soil and plant-associated prokaryotes.</title>
        <authorList>
            <person name="Whitman W."/>
        </authorList>
    </citation>
    <scope>NUCLEOTIDE SEQUENCE [LARGE SCALE GENOMIC DNA]</scope>
    <source>
        <strain evidence="1 2">FB403</strain>
    </source>
</reference>
<protein>
    <submittedName>
        <fullName evidence="1">Uncharacterized protein</fullName>
    </submittedName>
</protein>
<dbReference type="RefSeq" id="WP_132611375.1">
    <property type="nucleotide sequence ID" value="NZ_SMBI01000005.1"/>
</dbReference>
<evidence type="ECO:0000313" key="1">
    <source>
        <dbReference type="EMBL" id="TCU25282.1"/>
    </source>
</evidence>
<sequence length="238" mass="25941">MASDIIEWPGDLLVPGECRPNLVPFTRSGGRSLGGVQPSVRTDLGYWSIEYHDVPLYGADRMRTFEAIKDILSGSSGRIAVPIYAPDRAPFVDGIPAIPEVLPHDDDTFFDDDTGYLQGGISIVSQGVTPIGVTVMQLRIIEGDAALSGTLFSFNHALYRIGQVIEVAGDMQTVRISPTVRELIPDGADLEFDRPTCLCNLVDDRGMDNGSNMIGYESVSVNFNEDTNYWNLLALGQI</sequence>
<dbReference type="Proteomes" id="UP000295021">
    <property type="component" value="Unassembled WGS sequence"/>
</dbReference>
<evidence type="ECO:0000313" key="2">
    <source>
        <dbReference type="Proteomes" id="UP000295021"/>
    </source>
</evidence>
<name>A0AAX2QM20_9HYPH</name>
<dbReference type="AlphaFoldDB" id="A0AAX2QM20"/>
<accession>A0AAX2QM20</accession>